<dbReference type="OrthoDB" id="2135488at2759"/>
<accession>A0A2B7YR63</accession>
<evidence type="ECO:0000259" key="1">
    <source>
        <dbReference type="Pfam" id="PF04909"/>
    </source>
</evidence>
<dbReference type="Gene3D" id="3.20.20.140">
    <property type="entry name" value="Metal-dependent hydrolases"/>
    <property type="match status" value="1"/>
</dbReference>
<gene>
    <name evidence="2" type="ORF">AJ80_01818</name>
</gene>
<dbReference type="InterPro" id="IPR052358">
    <property type="entry name" value="Aro_Compnd_Degr_Hydrolases"/>
</dbReference>
<dbReference type="InterPro" id="IPR032466">
    <property type="entry name" value="Metal_Hydrolase"/>
</dbReference>
<feature type="domain" description="Amidohydrolase-related" evidence="1">
    <location>
        <begin position="47"/>
        <end position="336"/>
    </location>
</feature>
<dbReference type="EMBL" id="PDNA01000016">
    <property type="protein sequence ID" value="PGH26504.1"/>
    <property type="molecule type" value="Genomic_DNA"/>
</dbReference>
<evidence type="ECO:0000313" key="3">
    <source>
        <dbReference type="Proteomes" id="UP000224634"/>
    </source>
</evidence>
<dbReference type="InterPro" id="IPR006680">
    <property type="entry name" value="Amidohydro-rel"/>
</dbReference>
<dbReference type="Pfam" id="PF04909">
    <property type="entry name" value="Amidohydro_2"/>
    <property type="match status" value="1"/>
</dbReference>
<dbReference type="STRING" id="1447883.A0A2B7YR63"/>
<dbReference type="PANTHER" id="PTHR35563:SF2">
    <property type="entry name" value="BARREL METAL-DEPENDENT HYDROLASE, PUTATIVE (AFU_ORTHOLOGUE AFUA_1G16240)-RELATED"/>
    <property type="match status" value="1"/>
</dbReference>
<protein>
    <recommendedName>
        <fullName evidence="1">Amidohydrolase-related domain-containing protein</fullName>
    </recommendedName>
</protein>
<dbReference type="SUPFAM" id="SSF51556">
    <property type="entry name" value="Metallo-dependent hydrolases"/>
    <property type="match status" value="1"/>
</dbReference>
<dbReference type="AlphaFoldDB" id="A0A2B7YR63"/>
<sequence length="337" mass="37557">MSIKRIFLIPLHTLRSAISYLSNKSLPPKPSLSPAPISHRVPANSWDSHMHILDPQHYPLSPDAQYTPTTPHLLSHALSFESSIGIPNLVLVQPSIYGSDNSCLLDGLRSLGPQRGRGVVTIDPSTTIESSTLHEWHTLGVRGVRLNFQSVNKTPTAAELASTLRAHAAIVQRWDWVFQIYISLDAVPVLVDVVRDLPVRVCLDHFASPRLRAEDSVEGFDPYTSLPGFVELVSLLKQGNTYVKISAPYRLSAKGDDEGFRATGVIAKELMRVARDRVVFATDWPHTRFEGLDIRPFMEMCLRWCEEVEAEGGKGDDGETGLVEMLFRENAKRLWDG</sequence>
<organism evidence="2 3">
    <name type="scientific">Polytolypa hystricis (strain UAMH7299)</name>
    <dbReference type="NCBI Taxonomy" id="1447883"/>
    <lineage>
        <taxon>Eukaryota</taxon>
        <taxon>Fungi</taxon>
        <taxon>Dikarya</taxon>
        <taxon>Ascomycota</taxon>
        <taxon>Pezizomycotina</taxon>
        <taxon>Eurotiomycetes</taxon>
        <taxon>Eurotiomycetidae</taxon>
        <taxon>Onygenales</taxon>
        <taxon>Onygenales incertae sedis</taxon>
        <taxon>Polytolypa</taxon>
    </lineage>
</organism>
<evidence type="ECO:0000313" key="2">
    <source>
        <dbReference type="EMBL" id="PGH26504.1"/>
    </source>
</evidence>
<dbReference type="Proteomes" id="UP000224634">
    <property type="component" value="Unassembled WGS sequence"/>
</dbReference>
<dbReference type="GO" id="GO:0016787">
    <property type="term" value="F:hydrolase activity"/>
    <property type="evidence" value="ECO:0007669"/>
    <property type="project" value="InterPro"/>
</dbReference>
<dbReference type="PANTHER" id="PTHR35563">
    <property type="entry name" value="BARREL METAL-DEPENDENT HYDROLASE, PUTATIVE (AFU_ORTHOLOGUE AFUA_1G16240)-RELATED"/>
    <property type="match status" value="1"/>
</dbReference>
<reference evidence="2 3" key="1">
    <citation type="submission" date="2017-10" db="EMBL/GenBank/DDBJ databases">
        <title>Comparative genomics in systemic dimorphic fungi from Ajellomycetaceae.</title>
        <authorList>
            <person name="Munoz J.F."/>
            <person name="Mcewen J.G."/>
            <person name="Clay O.K."/>
            <person name="Cuomo C.A."/>
        </authorList>
    </citation>
    <scope>NUCLEOTIDE SEQUENCE [LARGE SCALE GENOMIC DNA]</scope>
    <source>
        <strain evidence="2 3">UAMH7299</strain>
    </source>
</reference>
<keyword evidence="3" id="KW-1185">Reference proteome</keyword>
<name>A0A2B7YR63_POLH7</name>
<comment type="caution">
    <text evidence="2">The sequence shown here is derived from an EMBL/GenBank/DDBJ whole genome shotgun (WGS) entry which is preliminary data.</text>
</comment>
<proteinExistence type="predicted"/>